<organism evidence="3">
    <name type="scientific">Coniophora puteana</name>
    <dbReference type="NCBI Taxonomy" id="80637"/>
    <lineage>
        <taxon>Eukaryota</taxon>
        <taxon>Fungi</taxon>
        <taxon>Dikarya</taxon>
        <taxon>Basidiomycota</taxon>
        <taxon>Agaricomycotina</taxon>
        <taxon>Agaricomycetes</taxon>
        <taxon>Agaricomycetidae</taxon>
        <taxon>Boletales</taxon>
        <taxon>Coniophorineae</taxon>
        <taxon>Coniophoraceae</taxon>
        <taxon>Coniophora</taxon>
    </lineage>
</organism>
<sequence>MHFLLRIMTNFNFTNDWLAGFIEADGSFVVSFEDKANGIPVRPRPILNLTQSKVEYEMFKALQEYLGVGRVQTNRDNVTLVISSTKELVEVIIPILDKYTLQGNKFITYQIFRQVCLMMYNKEHLTLEGTLKILELAYFMNKDTSLRTEETKEVLLNKLRSKNSSLPTNYKPELPEARESSPMSLEFIRGLVEGDGSFNIGFRTDRRRISVNFTVVLELASISLLHELVKYFNCGNVYTLKSNAARYQVQNLDDFITKVLPILRDVKFNTIKQTHFEIFAQVCQHIHTNGYKTDKDLKFIVDLAWDMNNNAKRRRVTKDEYLDLFINTSPTPFGGCK</sequence>
<reference evidence="3" key="1">
    <citation type="journal article" date="2020" name="Comput. Struct. Biotechnol. J.">
        <title>The mitogenomes of two saprophytic Boletales species (Coniophora) reveals intron dynamics and accumulation of plasmid-derived and non-conserved genes.</title>
        <authorList>
            <person name="Wu P."/>
            <person name="Bao Z."/>
            <person name="Tu W."/>
            <person name="Li L."/>
            <person name="Xiong C."/>
            <person name="Jin X."/>
            <person name="Li P."/>
            <person name="Gui M."/>
            <person name="Huang W."/>
            <person name="Li Q."/>
        </authorList>
    </citation>
    <scope>NUCLEOTIDE SEQUENCE</scope>
</reference>
<dbReference type="PANTHER" id="PTHR36181:SF2">
    <property type="entry name" value="INTRON-ENCODED ENDONUCLEASE AI3-RELATED"/>
    <property type="match status" value="1"/>
</dbReference>
<dbReference type="InterPro" id="IPR004860">
    <property type="entry name" value="LAGLIDADG_dom"/>
</dbReference>
<gene>
    <name evidence="3" type="primary">orf337</name>
</gene>
<dbReference type="InterPro" id="IPR027434">
    <property type="entry name" value="Homing_endonucl"/>
</dbReference>
<name>A0A896YSW9_9AGAM</name>
<feature type="domain" description="Homing endonuclease LAGLIDADG" evidence="2">
    <location>
        <begin position="18"/>
        <end position="116"/>
    </location>
</feature>
<dbReference type="Pfam" id="PF00961">
    <property type="entry name" value="LAGLIDADG_1"/>
    <property type="match status" value="2"/>
</dbReference>
<keyword evidence="3" id="KW-0378">Hydrolase</keyword>
<evidence type="ECO:0000256" key="1">
    <source>
        <dbReference type="ARBA" id="ARBA00002670"/>
    </source>
</evidence>
<geneLocation type="mitochondrion" evidence="3"/>
<dbReference type="PANTHER" id="PTHR36181">
    <property type="entry name" value="INTRON-ENCODED ENDONUCLEASE AI3-RELATED"/>
    <property type="match status" value="1"/>
</dbReference>
<dbReference type="EMBL" id="MT375016">
    <property type="protein sequence ID" value="QSE34000.1"/>
    <property type="molecule type" value="Genomic_DNA"/>
</dbReference>
<evidence type="ECO:0000313" key="3">
    <source>
        <dbReference type="EMBL" id="QSE34000.1"/>
    </source>
</evidence>
<keyword evidence="3" id="KW-0255">Endonuclease</keyword>
<keyword evidence="3" id="KW-0540">Nuclease</keyword>
<proteinExistence type="predicted"/>
<dbReference type="Gene3D" id="3.10.28.10">
    <property type="entry name" value="Homing endonucleases"/>
    <property type="match status" value="2"/>
</dbReference>
<dbReference type="SUPFAM" id="SSF55608">
    <property type="entry name" value="Homing endonucleases"/>
    <property type="match status" value="2"/>
</dbReference>
<keyword evidence="3" id="KW-0496">Mitochondrion</keyword>
<dbReference type="GO" id="GO:0004519">
    <property type="term" value="F:endonuclease activity"/>
    <property type="evidence" value="ECO:0007669"/>
    <property type="project" value="UniProtKB-KW"/>
</dbReference>
<dbReference type="GO" id="GO:0005739">
    <property type="term" value="C:mitochondrion"/>
    <property type="evidence" value="ECO:0007669"/>
    <property type="project" value="UniProtKB-ARBA"/>
</dbReference>
<dbReference type="InterPro" id="IPR051289">
    <property type="entry name" value="LAGLIDADG_Endonuclease"/>
</dbReference>
<protein>
    <submittedName>
        <fullName evidence="3">LAGLIDADG endonuclease</fullName>
    </submittedName>
</protein>
<comment type="function">
    <text evidence="1">Mitochondrial DNA endonuclease involved in intron homing.</text>
</comment>
<feature type="domain" description="Homing endonuclease LAGLIDADG" evidence="2">
    <location>
        <begin position="189"/>
        <end position="283"/>
    </location>
</feature>
<accession>A0A896YSW9</accession>
<evidence type="ECO:0000259" key="2">
    <source>
        <dbReference type="Pfam" id="PF00961"/>
    </source>
</evidence>
<dbReference type="AlphaFoldDB" id="A0A896YSW9"/>